<dbReference type="KEGG" id="aco:Amico_0612"/>
<dbReference type="InterPro" id="IPR024704">
    <property type="entry name" value="SMC"/>
</dbReference>
<dbReference type="InterPro" id="IPR011890">
    <property type="entry name" value="SMC_prok"/>
</dbReference>
<dbReference type="STRING" id="572547.Amico_0612"/>
<dbReference type="HOGENOM" id="CLU_001042_2_2_0"/>
<dbReference type="Pfam" id="PF06470">
    <property type="entry name" value="SMC_hinge"/>
    <property type="match status" value="1"/>
</dbReference>
<organism evidence="8 9">
    <name type="scientific">Aminobacterium colombiense (strain DSM 12261 / ALA-1)</name>
    <dbReference type="NCBI Taxonomy" id="572547"/>
    <lineage>
        <taxon>Bacteria</taxon>
        <taxon>Thermotogati</taxon>
        <taxon>Synergistota</taxon>
        <taxon>Synergistia</taxon>
        <taxon>Synergistales</taxon>
        <taxon>Aminobacteriaceae</taxon>
        <taxon>Aminobacterium</taxon>
    </lineage>
</organism>
<dbReference type="GO" id="GO:0005694">
    <property type="term" value="C:chromosome"/>
    <property type="evidence" value="ECO:0007669"/>
    <property type="project" value="InterPro"/>
</dbReference>
<dbReference type="NCBIfam" id="TIGR02168">
    <property type="entry name" value="SMC_prok_B"/>
    <property type="match status" value="1"/>
</dbReference>
<dbReference type="Proteomes" id="UP000002366">
    <property type="component" value="Chromosome"/>
</dbReference>
<dbReference type="InterPro" id="IPR003395">
    <property type="entry name" value="RecF/RecN/SMC_N"/>
</dbReference>
<keyword evidence="2" id="KW-0547">Nucleotide-binding</keyword>
<evidence type="ECO:0000256" key="6">
    <source>
        <dbReference type="SAM" id="Coils"/>
    </source>
</evidence>
<dbReference type="InterPro" id="IPR010935">
    <property type="entry name" value="SMC_hinge"/>
</dbReference>
<feature type="coiled-coil region" evidence="6">
    <location>
        <begin position="792"/>
        <end position="938"/>
    </location>
</feature>
<accession>D5EDW5</accession>
<dbReference type="GO" id="GO:0005524">
    <property type="term" value="F:ATP binding"/>
    <property type="evidence" value="ECO:0007669"/>
    <property type="project" value="UniProtKB-KW"/>
</dbReference>
<evidence type="ECO:0000256" key="4">
    <source>
        <dbReference type="ARBA" id="ARBA00023054"/>
    </source>
</evidence>
<sequence>MFIERLRLKGFKSFGGSHELTFSPGFTAIVGPNGSGKSNILDGLRWVLGEGSPNCLRITRQSDLLFQGSISLPTATETEVSLCIREDPKICTIKREFSPETGTSLFVDGMRIRLQDLDDVKRQWHMEGEQFAFIGQGEVAEAIHHRPQQRRSILEALFGIDQYRKKREDANQKLKFASEELARLETLVSELTSRRDEIAAMVTIAEKARRLLDELDEKRRGYYFSRRAFLERELYSFQSRIHALERRKNRAAEWETIWKEGLSFYQSLFNSYEQQKKVHEERTESLGFQRETLRRQCFATALTVKSARERLIAQKEEKRHVEEVLSKVDEEATLARGTSYSLTQNLHKKKEEVSALWQKLSNLRSSLRAERQRRQEYGNEYARVEGECVKILSRLQARSEALDKNEKELEEAKNKVFVAEKETETYKKEFEYTHLSYKKIIERHGEIYVQCQRLATSLSQLKKNVDVLENQLETVLENTEQRLYPEPVRVILAAQKLGKLPIQIKLAAEAFKCEEKLAAPLEAYLGGRQFWLFVKSLEEAQLGIELVKQKRAGRITFLPLEQCHPRNPDYGFPLPCQGTVGWATDLIASEQLWSPAVNHLLGDLLIVEEYDVGMNLARAGASFPIVTLQGDVFTVGGSVSGGKFRKTGGAIERRLQIEDLEKNLKDKRGSLERVVSLLQEAEELECVIAKERAFWKEKEQEAEKKLLSHSIRFERQREEIVRLEKERSFFLNDVEDSGKLLKRTQHSLKELEEAIASFGDFPDETELERELASAKGEEAVLCEKVKSGEVLINRIESEAAQLTERLRSLSGELENTELSLDEGLDRLRELGVQSYELWENIKEIDSERARLSAETESLVERTSLLRERCAEAHERVQIEEEKVKDSQRQVDSARLELNQIISLWEDAYHYPGTENISLEEYEEESLAHVRRLEKKVRELGDYDLGVLSENESLKNRLAFLTVQIEDVHGGIGELQSLIQSTDERVGLLFGEALKNTDERFNSLFQRLFGGGEAHLELEEGLSLWEAGVDIFARPPGKRLQNLAQLSGGEQSLTAIALLFATMEVAEVPLAILDEVDASLDEYNLLRFIDLVSDYAMHMQILAMTHRRSTMERADVLYGVTMDEPGLSKVIGVHLDEWTE</sequence>
<dbReference type="PIRSF" id="PIRSF005719">
    <property type="entry name" value="SMC"/>
    <property type="match status" value="1"/>
</dbReference>
<feature type="coiled-coil region" evidence="6">
    <location>
        <begin position="360"/>
        <end position="478"/>
    </location>
</feature>
<gene>
    <name evidence="8" type="ordered locus">Amico_0612</name>
</gene>
<keyword evidence="9" id="KW-1185">Reference proteome</keyword>
<dbReference type="SUPFAM" id="SSF52540">
    <property type="entry name" value="P-loop containing nucleoside triphosphate hydrolases"/>
    <property type="match status" value="1"/>
</dbReference>
<dbReference type="GO" id="GO:0016887">
    <property type="term" value="F:ATP hydrolysis activity"/>
    <property type="evidence" value="ECO:0007669"/>
    <property type="project" value="InterPro"/>
</dbReference>
<proteinExistence type="predicted"/>
<dbReference type="RefSeq" id="WP_013048013.1">
    <property type="nucleotide sequence ID" value="NC_014011.1"/>
</dbReference>
<keyword evidence="3" id="KW-0067">ATP-binding</keyword>
<evidence type="ECO:0000256" key="3">
    <source>
        <dbReference type="ARBA" id="ARBA00022840"/>
    </source>
</evidence>
<evidence type="ECO:0000313" key="9">
    <source>
        <dbReference type="Proteomes" id="UP000002366"/>
    </source>
</evidence>
<dbReference type="PANTHER" id="PTHR43977">
    <property type="entry name" value="STRUCTURAL MAINTENANCE OF CHROMOSOMES PROTEIN 3"/>
    <property type="match status" value="1"/>
</dbReference>
<dbReference type="eggNOG" id="COG1196">
    <property type="taxonomic scope" value="Bacteria"/>
</dbReference>
<feature type="coiled-coil region" evidence="6">
    <location>
        <begin position="160"/>
        <end position="194"/>
    </location>
</feature>
<dbReference type="InterPro" id="IPR027417">
    <property type="entry name" value="P-loop_NTPase"/>
</dbReference>
<name>D5EDW5_AMICL</name>
<dbReference type="GO" id="GO:0003677">
    <property type="term" value="F:DNA binding"/>
    <property type="evidence" value="ECO:0007669"/>
    <property type="project" value="UniProtKB-KW"/>
</dbReference>
<evidence type="ECO:0000313" key="8">
    <source>
        <dbReference type="EMBL" id="ADE56747.1"/>
    </source>
</evidence>
<evidence type="ECO:0000256" key="1">
    <source>
        <dbReference type="ARBA" id="ARBA00022490"/>
    </source>
</evidence>
<evidence type="ECO:0000256" key="2">
    <source>
        <dbReference type="ARBA" id="ARBA00022741"/>
    </source>
</evidence>
<keyword evidence="4 6" id="KW-0175">Coiled coil</keyword>
<reference evidence="8 9" key="1">
    <citation type="journal article" date="2010" name="Stand. Genomic Sci.">
        <title>Complete genome sequence of Aminobacterium colombiense type strain (ALA-1).</title>
        <authorList>
            <person name="Chertkov O."/>
            <person name="Sikorski J."/>
            <person name="Brambilla E."/>
            <person name="Lapidus A."/>
            <person name="Copeland A."/>
            <person name="Glavina Del Rio T."/>
            <person name="Nolan M."/>
            <person name="Lucas S."/>
            <person name="Tice H."/>
            <person name="Cheng J.F."/>
            <person name="Han C."/>
            <person name="Detter J.C."/>
            <person name="Bruce D."/>
            <person name="Tapia R."/>
            <person name="Goodwin L."/>
            <person name="Pitluck S."/>
            <person name="Liolios K."/>
            <person name="Ivanova N."/>
            <person name="Mavromatis K."/>
            <person name="Ovchinnikova G."/>
            <person name="Pati A."/>
            <person name="Chen A."/>
            <person name="Palaniappan K."/>
            <person name="Land M."/>
            <person name="Hauser L."/>
            <person name="Chang Y.J."/>
            <person name="Jeffries C.D."/>
            <person name="Spring S."/>
            <person name="Rohde M."/>
            <person name="Goker M."/>
            <person name="Bristow J."/>
            <person name="Eisen J.A."/>
            <person name="Markowitz V."/>
            <person name="Hugenholtz P."/>
            <person name="Kyrpides N.C."/>
            <person name="Klenk H.P."/>
        </authorList>
    </citation>
    <scope>NUCLEOTIDE SEQUENCE [LARGE SCALE GENOMIC DNA]</scope>
    <source>
        <strain evidence="9">DSM 12261 / ALA-1</strain>
    </source>
</reference>
<dbReference type="GO" id="GO:0030261">
    <property type="term" value="P:chromosome condensation"/>
    <property type="evidence" value="ECO:0007669"/>
    <property type="project" value="InterPro"/>
</dbReference>
<dbReference type="Gene3D" id="3.40.50.300">
    <property type="entry name" value="P-loop containing nucleotide triphosphate hydrolases"/>
    <property type="match status" value="2"/>
</dbReference>
<keyword evidence="5" id="KW-0238">DNA-binding</keyword>
<evidence type="ECO:0000259" key="7">
    <source>
        <dbReference type="SMART" id="SM00968"/>
    </source>
</evidence>
<evidence type="ECO:0000256" key="5">
    <source>
        <dbReference type="ARBA" id="ARBA00023125"/>
    </source>
</evidence>
<dbReference type="GO" id="GO:0007062">
    <property type="term" value="P:sister chromatid cohesion"/>
    <property type="evidence" value="ECO:0007669"/>
    <property type="project" value="InterPro"/>
</dbReference>
<feature type="coiled-coil region" evidence="6">
    <location>
        <begin position="706"/>
        <end position="754"/>
    </location>
</feature>
<dbReference type="SMART" id="SM00968">
    <property type="entry name" value="SMC_hinge"/>
    <property type="match status" value="1"/>
</dbReference>
<protein>
    <submittedName>
        <fullName evidence="8">SMC domain protein</fullName>
    </submittedName>
</protein>
<dbReference type="InterPro" id="IPR036277">
    <property type="entry name" value="SMC_hinge_sf"/>
</dbReference>
<dbReference type="SUPFAM" id="SSF75553">
    <property type="entry name" value="Smc hinge domain"/>
    <property type="match status" value="1"/>
</dbReference>
<keyword evidence="1" id="KW-0963">Cytoplasm</keyword>
<dbReference type="EMBL" id="CP001997">
    <property type="protein sequence ID" value="ADE56747.1"/>
    <property type="molecule type" value="Genomic_DNA"/>
</dbReference>
<dbReference type="Gene3D" id="3.30.70.1620">
    <property type="match status" value="1"/>
</dbReference>
<dbReference type="Pfam" id="PF02463">
    <property type="entry name" value="SMC_N"/>
    <property type="match status" value="1"/>
</dbReference>
<dbReference type="AlphaFoldDB" id="D5EDW5"/>
<feature type="domain" description="SMC hinge" evidence="7">
    <location>
        <begin position="501"/>
        <end position="617"/>
    </location>
</feature>
<dbReference type="Gene3D" id="1.20.1060.20">
    <property type="match status" value="1"/>
</dbReference>